<dbReference type="GO" id="GO:0008654">
    <property type="term" value="P:phospholipid biosynthetic process"/>
    <property type="evidence" value="ECO:0007669"/>
    <property type="project" value="InterPro"/>
</dbReference>
<sequence>MVAAFLISCSVKYEPYVGDTLAIFRLEIVMGGKNTIGKNTCEDSILTAPIILDLVLVNLALEFSSNLNKRLEIVLPLRLMSFR</sequence>
<dbReference type="PANTHER" id="PTHR11510">
    <property type="entry name" value="MYO-INOSITOL-1 PHOSPHATE SYNTHASE"/>
    <property type="match status" value="1"/>
</dbReference>
<dbReference type="EMBL" id="ASHM01045472">
    <property type="protein sequence ID" value="PNX84044.1"/>
    <property type="molecule type" value="Genomic_DNA"/>
</dbReference>
<dbReference type="GO" id="GO:0006021">
    <property type="term" value="P:inositol biosynthetic process"/>
    <property type="evidence" value="ECO:0007669"/>
    <property type="project" value="InterPro"/>
</dbReference>
<accession>A0A2K3LZT1</accession>
<organism evidence="1 2">
    <name type="scientific">Trifolium pratense</name>
    <name type="common">Red clover</name>
    <dbReference type="NCBI Taxonomy" id="57577"/>
    <lineage>
        <taxon>Eukaryota</taxon>
        <taxon>Viridiplantae</taxon>
        <taxon>Streptophyta</taxon>
        <taxon>Embryophyta</taxon>
        <taxon>Tracheophyta</taxon>
        <taxon>Spermatophyta</taxon>
        <taxon>Magnoliopsida</taxon>
        <taxon>eudicotyledons</taxon>
        <taxon>Gunneridae</taxon>
        <taxon>Pentapetalae</taxon>
        <taxon>rosids</taxon>
        <taxon>fabids</taxon>
        <taxon>Fabales</taxon>
        <taxon>Fabaceae</taxon>
        <taxon>Papilionoideae</taxon>
        <taxon>50 kb inversion clade</taxon>
        <taxon>NPAAA clade</taxon>
        <taxon>Hologalegina</taxon>
        <taxon>IRL clade</taxon>
        <taxon>Trifolieae</taxon>
        <taxon>Trifolium</taxon>
    </lineage>
</organism>
<evidence type="ECO:0000313" key="1">
    <source>
        <dbReference type="EMBL" id="PNX84044.1"/>
    </source>
</evidence>
<reference evidence="1 2" key="2">
    <citation type="journal article" date="2017" name="Front. Plant Sci.">
        <title>Gene Classification and Mining of Molecular Markers Useful in Red Clover (Trifolium pratense) Breeding.</title>
        <authorList>
            <person name="Istvanek J."/>
            <person name="Dluhosova J."/>
            <person name="Dluhos P."/>
            <person name="Patkova L."/>
            <person name="Nedelnik J."/>
            <person name="Repkova J."/>
        </authorList>
    </citation>
    <scope>NUCLEOTIDE SEQUENCE [LARGE SCALE GENOMIC DNA]</scope>
    <source>
        <strain evidence="2">cv. Tatra</strain>
        <tissue evidence="1">Young leaves</tissue>
    </source>
</reference>
<dbReference type="AlphaFoldDB" id="A0A2K3LZT1"/>
<dbReference type="GO" id="GO:0004512">
    <property type="term" value="F:inositol-3-phosphate synthase activity"/>
    <property type="evidence" value="ECO:0007669"/>
    <property type="project" value="InterPro"/>
</dbReference>
<evidence type="ECO:0000313" key="2">
    <source>
        <dbReference type="Proteomes" id="UP000236291"/>
    </source>
</evidence>
<name>A0A2K3LZT1_TRIPR</name>
<gene>
    <name evidence="1" type="ORF">L195_g040097</name>
</gene>
<protein>
    <submittedName>
        <fullName evidence="1">L-myo inositol-1 phosphate synthase</fullName>
    </submittedName>
</protein>
<proteinExistence type="predicted"/>
<dbReference type="STRING" id="57577.A0A2K3LZT1"/>
<dbReference type="Proteomes" id="UP000236291">
    <property type="component" value="Unassembled WGS sequence"/>
</dbReference>
<dbReference type="InterPro" id="IPR002587">
    <property type="entry name" value="Myo-inos-1-P_Synthase"/>
</dbReference>
<comment type="caution">
    <text evidence="1">The sequence shown here is derived from an EMBL/GenBank/DDBJ whole genome shotgun (WGS) entry which is preliminary data.</text>
</comment>
<reference evidence="1 2" key="1">
    <citation type="journal article" date="2014" name="Am. J. Bot.">
        <title>Genome assembly and annotation for red clover (Trifolium pratense; Fabaceae).</title>
        <authorList>
            <person name="Istvanek J."/>
            <person name="Jaros M."/>
            <person name="Krenek A."/>
            <person name="Repkova J."/>
        </authorList>
    </citation>
    <scope>NUCLEOTIDE SEQUENCE [LARGE SCALE GENOMIC DNA]</scope>
    <source>
        <strain evidence="2">cv. Tatra</strain>
        <tissue evidence="1">Young leaves</tissue>
    </source>
</reference>